<organism evidence="1 2">
    <name type="scientific">Lactuca sativa</name>
    <name type="common">Garden lettuce</name>
    <dbReference type="NCBI Taxonomy" id="4236"/>
    <lineage>
        <taxon>Eukaryota</taxon>
        <taxon>Viridiplantae</taxon>
        <taxon>Streptophyta</taxon>
        <taxon>Embryophyta</taxon>
        <taxon>Tracheophyta</taxon>
        <taxon>Spermatophyta</taxon>
        <taxon>Magnoliopsida</taxon>
        <taxon>eudicotyledons</taxon>
        <taxon>Gunneridae</taxon>
        <taxon>Pentapetalae</taxon>
        <taxon>asterids</taxon>
        <taxon>campanulids</taxon>
        <taxon>Asterales</taxon>
        <taxon>Asteraceae</taxon>
        <taxon>Cichorioideae</taxon>
        <taxon>Cichorieae</taxon>
        <taxon>Lactucinae</taxon>
        <taxon>Lactuca</taxon>
    </lineage>
</organism>
<keyword evidence="2" id="KW-1185">Reference proteome</keyword>
<dbReference type="AlphaFoldDB" id="A0A9R1W3P1"/>
<proteinExistence type="predicted"/>
<dbReference type="PANTHER" id="PTHR10492">
    <property type="match status" value="1"/>
</dbReference>
<dbReference type="PANTHER" id="PTHR10492:SF96">
    <property type="entry name" value="ATP-DEPENDENT DNA HELICASE"/>
    <property type="match status" value="1"/>
</dbReference>
<sequence length="295" mass="34080">MDSASHMKMVIEIGELDEQLGESDEDHHRNRRVEEQLGESDGFSLGYAYVVEPASSDPIVGVCFSNRHLQVWCWYFAGNSLSPRAYNFQFIVSGAYRVRYVLQKTETEDRGGPCVVANNKADGKEKESSFVNEIQNFIDGRYICPHEAAWRILDFHIHHRHQPVQILSVHTENTQHIMFNEESTIQSVLSNRNSSRTTLLAWYERNVIDASGHDVTYVDYPKYYKWDAPSKSWERRADDSSKMVGRVVFVHPSSGELFYLRMLLSHQKGCKSFEDLCTVSNIVHPTYRSLSMHYE</sequence>
<gene>
    <name evidence="1" type="ORF">LSAT_V11C300112000</name>
</gene>
<protein>
    <submittedName>
        <fullName evidence="1">Uncharacterized protein</fullName>
    </submittedName>
</protein>
<dbReference type="EMBL" id="NBSK02000003">
    <property type="protein sequence ID" value="KAJ0216554.1"/>
    <property type="molecule type" value="Genomic_DNA"/>
</dbReference>
<evidence type="ECO:0000313" key="2">
    <source>
        <dbReference type="Proteomes" id="UP000235145"/>
    </source>
</evidence>
<reference evidence="1 2" key="1">
    <citation type="journal article" date="2017" name="Nat. Commun.">
        <title>Genome assembly with in vitro proximity ligation data and whole-genome triplication in lettuce.</title>
        <authorList>
            <person name="Reyes-Chin-Wo S."/>
            <person name="Wang Z."/>
            <person name="Yang X."/>
            <person name="Kozik A."/>
            <person name="Arikit S."/>
            <person name="Song C."/>
            <person name="Xia L."/>
            <person name="Froenicke L."/>
            <person name="Lavelle D.O."/>
            <person name="Truco M.J."/>
            <person name="Xia R."/>
            <person name="Zhu S."/>
            <person name="Xu C."/>
            <person name="Xu H."/>
            <person name="Xu X."/>
            <person name="Cox K."/>
            <person name="Korf I."/>
            <person name="Meyers B.C."/>
            <person name="Michelmore R.W."/>
        </authorList>
    </citation>
    <scope>NUCLEOTIDE SEQUENCE [LARGE SCALE GENOMIC DNA]</scope>
    <source>
        <strain evidence="2">cv. Salinas</strain>
        <tissue evidence="1">Seedlings</tissue>
    </source>
</reference>
<accession>A0A9R1W3P1</accession>
<evidence type="ECO:0000313" key="1">
    <source>
        <dbReference type="EMBL" id="KAJ0216554.1"/>
    </source>
</evidence>
<dbReference type="Proteomes" id="UP000235145">
    <property type="component" value="Unassembled WGS sequence"/>
</dbReference>
<name>A0A9R1W3P1_LACSA</name>
<comment type="caution">
    <text evidence="1">The sequence shown here is derived from an EMBL/GenBank/DDBJ whole genome shotgun (WGS) entry which is preliminary data.</text>
</comment>